<keyword evidence="2" id="KW-0547">Nucleotide-binding</keyword>
<dbReference type="SUPFAM" id="SSF56059">
    <property type="entry name" value="Glutathione synthetase ATP-binding domain-like"/>
    <property type="match status" value="1"/>
</dbReference>
<feature type="domain" description="ATP-grasp" evidence="3">
    <location>
        <begin position="493"/>
        <end position="544"/>
    </location>
</feature>
<dbReference type="GO" id="GO:0046872">
    <property type="term" value="F:metal ion binding"/>
    <property type="evidence" value="ECO:0007669"/>
    <property type="project" value="InterPro"/>
</dbReference>
<dbReference type="EMBL" id="LJYW01000001">
    <property type="protein sequence ID" value="KPL52012.1"/>
    <property type="molecule type" value="Genomic_DNA"/>
</dbReference>
<dbReference type="RefSeq" id="WP_054358175.1">
    <property type="nucleotide sequence ID" value="NZ_LJYW01000001.1"/>
</dbReference>
<evidence type="ECO:0000256" key="2">
    <source>
        <dbReference type="PROSITE-ProRule" id="PRU00409"/>
    </source>
</evidence>
<reference evidence="4 5" key="2">
    <citation type="submission" date="2015-10" db="EMBL/GenBank/DDBJ databases">
        <title>Draft Genome Sequence of Prosthecomicrobium hirschii ATCC 27832.</title>
        <authorList>
            <person name="Daniel J."/>
            <person name="Givan S.A."/>
            <person name="Brun Y.V."/>
            <person name="Brown P.J."/>
        </authorList>
    </citation>
    <scope>NUCLEOTIDE SEQUENCE [LARGE SCALE GENOMIC DNA]</scope>
    <source>
        <strain evidence="4 5">16</strain>
    </source>
</reference>
<dbReference type="Gene3D" id="3.30.1490.20">
    <property type="entry name" value="ATP-grasp fold, A domain"/>
    <property type="match status" value="1"/>
</dbReference>
<dbReference type="GO" id="GO:0006099">
    <property type="term" value="P:tricarboxylic acid cycle"/>
    <property type="evidence" value="ECO:0007669"/>
    <property type="project" value="UniProtKB-KW"/>
</dbReference>
<gene>
    <name evidence="4" type="ORF">ABB55_07035</name>
</gene>
<dbReference type="AlphaFoldDB" id="A0A0P6VIT3"/>
<keyword evidence="1" id="KW-0816">Tricarboxylic acid cycle</keyword>
<sequence>MTDHRLTPLLAPRSIAYVGASGRPNTPGHDMLRTNRRGGFAGTVWGVNPNYREIEGFACVPTLADLPAAPDLAVLSVRNDRLEATLAEAIAVGARSAVIFASGYLEADRDPPLAARLAAMAREAGMPICGGNCMGYYNDLDATWICGFPSPRERRPGGIAFIAHSGSVFGALAHNDPRLSYALAISPGQELVTGIADYMDYCLSRPEVKVIGLFMETARDPDGFAAALAKAADRNVPVVVLKAGRTEAAAAAALTHTGALAGNDTGYQALFDRHGAIRVETLDELACTLMLMSTGRRAAAGKLVSIHDSGGERELIIDLADRAGVAFAEIAPATKAAIAARLDPGLEAANPLDAWGTGADFVPQFEACLTALMDDPQAALGVFCADIRDNYYLSEGFAAAAMAAAAKTTKPVAFVTNYTQVNHRDLSLRLAEAGVPVLDGTLNALAAVRGALAHRDFLARPADPAPVLDGTPADRRDRVSARLAVSTDESAALDILALYGIPVAENAVVASEAEAVAAAARIGYPVVLKTAVEGILHKSDAGGVKLGLKDEAAVSAAWTDLATRLGPRATVARMIPPGVEVSLGLVRDPQFGPIVTVGAGGVLIELLADRQAALAPFGPATARRLLDRLAIRRLLDGFRGGPAVDLDHLAILLARFSVLALETDGLVAEMDVNPLVCGAGIVAVDGLVIPASGGH</sequence>
<dbReference type="InterPro" id="IPR032875">
    <property type="entry name" value="Succ_CoA_lig_flav_dom"/>
</dbReference>
<evidence type="ECO:0000313" key="5">
    <source>
        <dbReference type="Proteomes" id="UP000048984"/>
    </source>
</evidence>
<dbReference type="Proteomes" id="UP000048984">
    <property type="component" value="Unassembled WGS sequence"/>
</dbReference>
<dbReference type="SUPFAM" id="SSF51735">
    <property type="entry name" value="NAD(P)-binding Rossmann-fold domains"/>
    <property type="match status" value="1"/>
</dbReference>
<dbReference type="PANTHER" id="PTHR42793">
    <property type="entry name" value="COA BINDING DOMAIN CONTAINING PROTEIN"/>
    <property type="match status" value="1"/>
</dbReference>
<dbReference type="Gene3D" id="3.40.50.720">
    <property type="entry name" value="NAD(P)-binding Rossmann-like Domain"/>
    <property type="match status" value="1"/>
</dbReference>
<evidence type="ECO:0000313" key="4">
    <source>
        <dbReference type="EMBL" id="KPL52012.1"/>
    </source>
</evidence>
<dbReference type="SMART" id="SM00881">
    <property type="entry name" value="CoA_binding"/>
    <property type="match status" value="1"/>
</dbReference>
<dbReference type="SUPFAM" id="SSF52210">
    <property type="entry name" value="Succinyl-CoA synthetase domains"/>
    <property type="match status" value="2"/>
</dbReference>
<dbReference type="InterPro" id="IPR036291">
    <property type="entry name" value="NAD(P)-bd_dom_sf"/>
</dbReference>
<reference evidence="4 5" key="1">
    <citation type="submission" date="2015-09" db="EMBL/GenBank/DDBJ databases">
        <authorList>
            <person name="Jackson K.R."/>
            <person name="Lunt B.L."/>
            <person name="Fisher J.N.B."/>
            <person name="Gardner A.V."/>
            <person name="Bailey M.E."/>
            <person name="Deus L.M."/>
            <person name="Earl A.S."/>
            <person name="Gibby P.D."/>
            <person name="Hartmann K.A."/>
            <person name="Liu J.E."/>
            <person name="Manci A.M."/>
            <person name="Nielsen D.A."/>
            <person name="Solomon M.B."/>
            <person name="Breakwell D.P."/>
            <person name="Burnett S.H."/>
            <person name="Grose J.H."/>
        </authorList>
    </citation>
    <scope>NUCLEOTIDE SEQUENCE [LARGE SCALE GENOMIC DNA]</scope>
    <source>
        <strain evidence="4 5">16</strain>
    </source>
</reference>
<dbReference type="PROSITE" id="PS50975">
    <property type="entry name" value="ATP_GRASP"/>
    <property type="match status" value="1"/>
</dbReference>
<evidence type="ECO:0000256" key="1">
    <source>
        <dbReference type="ARBA" id="ARBA00022532"/>
    </source>
</evidence>
<dbReference type="Pfam" id="PF13380">
    <property type="entry name" value="CoA_binding_2"/>
    <property type="match status" value="1"/>
</dbReference>
<dbReference type="Gene3D" id="3.30.470.20">
    <property type="entry name" value="ATP-grasp fold, B domain"/>
    <property type="match status" value="1"/>
</dbReference>
<keyword evidence="5" id="KW-1185">Reference proteome</keyword>
<dbReference type="Pfam" id="PF13549">
    <property type="entry name" value="ATP-grasp_5"/>
    <property type="match status" value="1"/>
</dbReference>
<dbReference type="Gene3D" id="3.40.50.261">
    <property type="entry name" value="Succinyl-CoA synthetase domains"/>
    <property type="match status" value="2"/>
</dbReference>
<dbReference type="InterPro" id="IPR011761">
    <property type="entry name" value="ATP-grasp"/>
</dbReference>
<comment type="caution">
    <text evidence="4">The sequence shown here is derived from an EMBL/GenBank/DDBJ whole genome shotgun (WGS) entry which is preliminary data.</text>
</comment>
<dbReference type="InterPro" id="IPR016102">
    <property type="entry name" value="Succinyl-CoA_synth-like"/>
</dbReference>
<dbReference type="InterPro" id="IPR013815">
    <property type="entry name" value="ATP_grasp_subdomain_1"/>
</dbReference>
<keyword evidence="2" id="KW-0067">ATP-binding</keyword>
<dbReference type="PANTHER" id="PTHR42793:SF4">
    <property type="entry name" value="BLL6376 PROTEIN"/>
    <property type="match status" value="1"/>
</dbReference>
<evidence type="ECO:0000259" key="3">
    <source>
        <dbReference type="PROSITE" id="PS50975"/>
    </source>
</evidence>
<dbReference type="InterPro" id="IPR003781">
    <property type="entry name" value="CoA-bd"/>
</dbReference>
<dbReference type="STRING" id="665126.ABB55_07035"/>
<protein>
    <recommendedName>
        <fullName evidence="3">ATP-grasp domain-containing protein</fullName>
    </recommendedName>
</protein>
<dbReference type="GO" id="GO:0005524">
    <property type="term" value="F:ATP binding"/>
    <property type="evidence" value="ECO:0007669"/>
    <property type="project" value="UniProtKB-UniRule"/>
</dbReference>
<organism evidence="4 5">
    <name type="scientific">Prosthecodimorpha hirschii</name>
    <dbReference type="NCBI Taxonomy" id="665126"/>
    <lineage>
        <taxon>Bacteria</taxon>
        <taxon>Pseudomonadati</taxon>
        <taxon>Pseudomonadota</taxon>
        <taxon>Alphaproteobacteria</taxon>
        <taxon>Hyphomicrobiales</taxon>
        <taxon>Ancalomicrobiaceae</taxon>
        <taxon>Prosthecodimorpha</taxon>
    </lineage>
</organism>
<name>A0A0P6VIT3_9HYPH</name>
<accession>A0A0P6VIT3</accession>
<dbReference type="Pfam" id="PF13607">
    <property type="entry name" value="Succ_CoA_lig"/>
    <property type="match status" value="1"/>
</dbReference>
<proteinExistence type="predicted"/>